<comment type="caution">
    <text evidence="5">The sequence shown here is derived from an EMBL/GenBank/DDBJ whole genome shotgun (WGS) entry which is preliminary data.</text>
</comment>
<dbReference type="InterPro" id="IPR050641">
    <property type="entry name" value="RIFMO-like"/>
</dbReference>
<keyword evidence="6" id="KW-1185">Reference proteome</keyword>
<dbReference type="EMBL" id="BAAAKV010000039">
    <property type="protein sequence ID" value="GAA1181365.1"/>
    <property type="molecule type" value="Genomic_DNA"/>
</dbReference>
<dbReference type="RefSeq" id="WP_344279148.1">
    <property type="nucleotide sequence ID" value="NZ_BAAAKV010000039.1"/>
</dbReference>
<dbReference type="Pfam" id="PF01494">
    <property type="entry name" value="FAD_binding_3"/>
    <property type="match status" value="1"/>
</dbReference>
<evidence type="ECO:0000313" key="5">
    <source>
        <dbReference type="EMBL" id="GAA1181365.1"/>
    </source>
</evidence>
<dbReference type="SUPFAM" id="SSF51905">
    <property type="entry name" value="FAD/NAD(P)-binding domain"/>
    <property type="match status" value="1"/>
</dbReference>
<dbReference type="PANTHER" id="PTHR43004">
    <property type="entry name" value="TRK SYSTEM POTASSIUM UPTAKE PROTEIN"/>
    <property type="match status" value="1"/>
</dbReference>
<gene>
    <name evidence="5" type="ORF">GCM10009654_43170</name>
</gene>
<evidence type="ECO:0000313" key="6">
    <source>
        <dbReference type="Proteomes" id="UP001501371"/>
    </source>
</evidence>
<keyword evidence="3" id="KW-0274">FAD</keyword>
<sequence length="496" mass="53317">MEPVMSPADAAVAEVIVVGGGPVGMLLAAELAGFGVDTLLLESKEATDEQPKAGTVHARAAQSLARRGYQSGIRPAGATRQPFHFAGIPGLSIEAPDGEPAPVLKRAQAAYEREFEAAAVARGARILRRHRVVDLTPRPRGVRVTAEAPDGVRTFDAAYLIGADGARSTVRARCGFPVDTSPASVSALMGLVRLTGPARPEPGWQRTPRGWIISRPDADGRHLVRTLDCTRAHPDRHAPVTLAELRGEVARMADADIGMADPLGLTRFSDFSLLTRRFRQDRVFLVGDAAHTHFPVGGQGMSTGLLDALNLAWKLAHAVHGRAGEHLLDTYDSERRPVASRLVDNTRAQLALMRPGPETDALRSLMAEVLETEDGRALLSGMISAQETSYRPRSPESSAWEGRFLPNLPLVTEDEGPTDVVRLLRDGRPLLLLASDTDASLTKAAESRPDTLRTVRVRAETALPSEALLVRPDGYVGWAADGDDLEGALTDWFGTR</sequence>
<dbReference type="InterPro" id="IPR002938">
    <property type="entry name" value="FAD-bd"/>
</dbReference>
<dbReference type="Proteomes" id="UP001501371">
    <property type="component" value="Unassembled WGS sequence"/>
</dbReference>
<reference evidence="6" key="1">
    <citation type="journal article" date="2019" name="Int. J. Syst. Evol. Microbiol.">
        <title>The Global Catalogue of Microorganisms (GCM) 10K type strain sequencing project: providing services to taxonomists for standard genome sequencing and annotation.</title>
        <authorList>
            <consortium name="The Broad Institute Genomics Platform"/>
            <consortium name="The Broad Institute Genome Sequencing Center for Infectious Disease"/>
            <person name="Wu L."/>
            <person name="Ma J."/>
        </authorList>
    </citation>
    <scope>NUCLEOTIDE SEQUENCE [LARGE SCALE GENOMIC DNA]</scope>
    <source>
        <strain evidence="6">JCM 12696</strain>
    </source>
</reference>
<accession>A0ABP4FIL8</accession>
<comment type="cofactor">
    <cofactor evidence="1">
        <name>FAD</name>
        <dbReference type="ChEBI" id="CHEBI:57692"/>
    </cofactor>
</comment>
<evidence type="ECO:0000259" key="4">
    <source>
        <dbReference type="Pfam" id="PF01494"/>
    </source>
</evidence>
<name>A0ABP4FIL8_9ACTN</name>
<dbReference type="GO" id="GO:0004497">
    <property type="term" value="F:monooxygenase activity"/>
    <property type="evidence" value="ECO:0007669"/>
    <property type="project" value="UniProtKB-KW"/>
</dbReference>
<dbReference type="PANTHER" id="PTHR43004:SF19">
    <property type="entry name" value="BINDING MONOOXYGENASE, PUTATIVE (JCVI)-RELATED"/>
    <property type="match status" value="1"/>
</dbReference>
<dbReference type="Gene3D" id="3.50.50.60">
    <property type="entry name" value="FAD/NAD(P)-binding domain"/>
    <property type="match status" value="2"/>
</dbReference>
<dbReference type="Gene3D" id="3.30.70.2450">
    <property type="match status" value="1"/>
</dbReference>
<organism evidence="5 6">
    <name type="scientific">Streptomyces hebeiensis</name>
    <dbReference type="NCBI Taxonomy" id="229486"/>
    <lineage>
        <taxon>Bacteria</taxon>
        <taxon>Bacillati</taxon>
        <taxon>Actinomycetota</taxon>
        <taxon>Actinomycetes</taxon>
        <taxon>Kitasatosporales</taxon>
        <taxon>Streptomycetaceae</taxon>
        <taxon>Streptomyces</taxon>
    </lineage>
</organism>
<dbReference type="Pfam" id="PF21274">
    <property type="entry name" value="Rng_hyd_C"/>
    <property type="match status" value="1"/>
</dbReference>
<evidence type="ECO:0000256" key="1">
    <source>
        <dbReference type="ARBA" id="ARBA00001974"/>
    </source>
</evidence>
<evidence type="ECO:0000256" key="3">
    <source>
        <dbReference type="ARBA" id="ARBA00022827"/>
    </source>
</evidence>
<evidence type="ECO:0000256" key="2">
    <source>
        <dbReference type="ARBA" id="ARBA00022630"/>
    </source>
</evidence>
<dbReference type="Gene3D" id="3.40.30.120">
    <property type="match status" value="1"/>
</dbReference>
<dbReference type="PRINTS" id="PR00420">
    <property type="entry name" value="RNGMNOXGNASE"/>
</dbReference>
<protein>
    <submittedName>
        <fullName evidence="5">FAD-dependent monooxygenase</fullName>
    </submittedName>
</protein>
<keyword evidence="5" id="KW-0560">Oxidoreductase</keyword>
<proteinExistence type="predicted"/>
<keyword evidence="2" id="KW-0285">Flavoprotein</keyword>
<dbReference type="InterPro" id="IPR036188">
    <property type="entry name" value="FAD/NAD-bd_sf"/>
</dbReference>
<feature type="domain" description="FAD-binding" evidence="4">
    <location>
        <begin position="13"/>
        <end position="346"/>
    </location>
</feature>
<keyword evidence="5" id="KW-0503">Monooxygenase</keyword>